<dbReference type="InterPro" id="IPR003764">
    <property type="entry name" value="GlcNAc_6-P_deAcase"/>
</dbReference>
<dbReference type="RefSeq" id="WP_075871153.1">
    <property type="nucleotide sequence ID" value="NZ_JARAMH010000011.1"/>
</dbReference>
<name>A0ABV9TLT2_9MICC</name>
<dbReference type="SUPFAM" id="SSF51338">
    <property type="entry name" value="Composite domain of metallo-dependent hydrolases"/>
    <property type="match status" value="1"/>
</dbReference>
<dbReference type="Pfam" id="PF01979">
    <property type="entry name" value="Amidohydro_1"/>
    <property type="match status" value="1"/>
</dbReference>
<evidence type="ECO:0000259" key="6">
    <source>
        <dbReference type="Pfam" id="PF01979"/>
    </source>
</evidence>
<reference evidence="8" key="1">
    <citation type="journal article" date="2019" name="Int. J. Syst. Evol. Microbiol.">
        <title>The Global Catalogue of Microorganisms (GCM) 10K type strain sequencing project: providing services to taxonomists for standard genome sequencing and annotation.</title>
        <authorList>
            <consortium name="The Broad Institute Genomics Platform"/>
            <consortium name="The Broad Institute Genome Sequencing Center for Infectious Disease"/>
            <person name="Wu L."/>
            <person name="Ma J."/>
        </authorList>
    </citation>
    <scope>NUCLEOTIDE SEQUENCE [LARGE SCALE GENOMIC DNA]</scope>
    <source>
        <strain evidence="8">CGMCC 4.6946</strain>
    </source>
</reference>
<accession>A0ABV9TLT2</accession>
<evidence type="ECO:0000256" key="4">
    <source>
        <dbReference type="ARBA" id="ARBA00023277"/>
    </source>
</evidence>
<keyword evidence="3 5" id="KW-0378">Hydrolase</keyword>
<dbReference type="InterPro" id="IPR032466">
    <property type="entry name" value="Metal_Hydrolase"/>
</dbReference>
<comment type="caution">
    <text evidence="7">The sequence shown here is derived from an EMBL/GenBank/DDBJ whole genome shotgun (WGS) entry which is preliminary data.</text>
</comment>
<dbReference type="InterPro" id="IPR011059">
    <property type="entry name" value="Metal-dep_hydrolase_composite"/>
</dbReference>
<proteinExistence type="inferred from homology"/>
<dbReference type="PIRSF" id="PIRSF038994">
    <property type="entry name" value="NagA"/>
    <property type="match status" value="1"/>
</dbReference>
<evidence type="ECO:0000313" key="8">
    <source>
        <dbReference type="Proteomes" id="UP001595797"/>
    </source>
</evidence>
<dbReference type="Gene3D" id="3.20.20.140">
    <property type="entry name" value="Metal-dependent hydrolases"/>
    <property type="match status" value="1"/>
</dbReference>
<dbReference type="SUPFAM" id="SSF51556">
    <property type="entry name" value="Metallo-dependent hydrolases"/>
    <property type="match status" value="1"/>
</dbReference>
<keyword evidence="2" id="KW-0479">Metal-binding</keyword>
<dbReference type="NCBIfam" id="TIGR00221">
    <property type="entry name" value="nagA"/>
    <property type="match status" value="1"/>
</dbReference>
<evidence type="ECO:0000313" key="7">
    <source>
        <dbReference type="EMBL" id="MFC4904408.1"/>
    </source>
</evidence>
<protein>
    <submittedName>
        <fullName evidence="7">N-acetylglucosamine-6-phosphate deacetylase</fullName>
        <ecNumber evidence="7">3.5.1.25</ecNumber>
    </submittedName>
</protein>
<dbReference type="Proteomes" id="UP001595797">
    <property type="component" value="Unassembled WGS sequence"/>
</dbReference>
<dbReference type="EMBL" id="JBHSIW010000017">
    <property type="protein sequence ID" value="MFC4904408.1"/>
    <property type="molecule type" value="Genomic_DNA"/>
</dbReference>
<gene>
    <name evidence="7" type="primary">nagA</name>
    <name evidence="7" type="ORF">ACFPCS_12595</name>
</gene>
<dbReference type="InterPro" id="IPR006680">
    <property type="entry name" value="Amidohydro-rel"/>
</dbReference>
<evidence type="ECO:0000256" key="1">
    <source>
        <dbReference type="ARBA" id="ARBA00010716"/>
    </source>
</evidence>
<keyword evidence="8" id="KW-1185">Reference proteome</keyword>
<organism evidence="7 8">
    <name type="scientific">Kocuria oceani</name>
    <dbReference type="NCBI Taxonomy" id="988827"/>
    <lineage>
        <taxon>Bacteria</taxon>
        <taxon>Bacillati</taxon>
        <taxon>Actinomycetota</taxon>
        <taxon>Actinomycetes</taxon>
        <taxon>Micrococcales</taxon>
        <taxon>Micrococcaceae</taxon>
        <taxon>Kocuria</taxon>
    </lineage>
</organism>
<feature type="domain" description="Amidohydrolase-related" evidence="6">
    <location>
        <begin position="56"/>
        <end position="377"/>
    </location>
</feature>
<evidence type="ECO:0000256" key="3">
    <source>
        <dbReference type="ARBA" id="ARBA00022801"/>
    </source>
</evidence>
<dbReference type="GO" id="GO:0008448">
    <property type="term" value="F:N-acetylglucosamine-6-phosphate deacetylase activity"/>
    <property type="evidence" value="ECO:0007669"/>
    <property type="project" value="UniProtKB-EC"/>
</dbReference>
<dbReference type="Gene3D" id="2.30.40.10">
    <property type="entry name" value="Urease, subunit C, domain 1"/>
    <property type="match status" value="1"/>
</dbReference>
<sequence length="384" mass="40298">MTRAGSSNGTAVLSADRVLDDHGVLRPGWISFASGRITGTGAGTPPNRAQHLDGLTLVPGFVDVHQHGGGGAAYTDGPDAAVTALRTHRRHGTTTSVASLVTDTVEALEQQVVSLAGLVQEDELAGIHLEGPWLSELHCGAHDTTLLRDPVWAEVERVLDAGRGAVRMVTLATERPGALDTVRELTRRGVVAAAGHSDATYAQASEAIRSGVSVATHLFNAERAVHHREPGLALALLRSERVVVELIADGVHVHPAVLRTAMEQAAGRFVLVTDAMAAAGAPDGAYRLGPLQVQVRDGRATLAGKDTIAGSTLTLDRAVRYAVHEVGIPLEEALTAVTAAPARLLGRNDLGSLVPGARADLVALDDDLQVRAVWRRGHRCDEQS</sequence>
<dbReference type="PANTHER" id="PTHR11113:SF14">
    <property type="entry name" value="N-ACETYLGLUCOSAMINE-6-PHOSPHATE DEACETYLASE"/>
    <property type="match status" value="1"/>
</dbReference>
<dbReference type="EC" id="3.5.1.25" evidence="7"/>
<evidence type="ECO:0000256" key="5">
    <source>
        <dbReference type="PIRNR" id="PIRNR038994"/>
    </source>
</evidence>
<evidence type="ECO:0000256" key="2">
    <source>
        <dbReference type="ARBA" id="ARBA00022723"/>
    </source>
</evidence>
<dbReference type="CDD" id="cd00854">
    <property type="entry name" value="NagA"/>
    <property type="match status" value="1"/>
</dbReference>
<dbReference type="PANTHER" id="PTHR11113">
    <property type="entry name" value="N-ACETYLGLUCOSAMINE-6-PHOSPHATE DEACETYLASE"/>
    <property type="match status" value="1"/>
</dbReference>
<comment type="similarity">
    <text evidence="1 5">Belongs to the metallo-dependent hydrolases superfamily. NagA family.</text>
</comment>
<keyword evidence="4 5" id="KW-0119">Carbohydrate metabolism</keyword>